<dbReference type="EMBL" id="JBHRXY010000013">
    <property type="protein sequence ID" value="MFC3630669.1"/>
    <property type="molecule type" value="Genomic_DNA"/>
</dbReference>
<keyword evidence="3" id="KW-1185">Reference proteome</keyword>
<name>A0ABV7U6F0_9RHOB</name>
<evidence type="ECO:0000313" key="2">
    <source>
        <dbReference type="EMBL" id="MFC3630669.1"/>
    </source>
</evidence>
<proteinExistence type="predicted"/>
<comment type="caution">
    <text evidence="2">The sequence shown here is derived from an EMBL/GenBank/DDBJ whole genome shotgun (WGS) entry which is preliminary data.</text>
</comment>
<organism evidence="2 3">
    <name type="scientific">Paracoccus angustae</name>
    <dbReference type="NCBI Taxonomy" id="1671480"/>
    <lineage>
        <taxon>Bacteria</taxon>
        <taxon>Pseudomonadati</taxon>
        <taxon>Pseudomonadota</taxon>
        <taxon>Alphaproteobacteria</taxon>
        <taxon>Rhodobacterales</taxon>
        <taxon>Paracoccaceae</taxon>
        <taxon>Paracoccus</taxon>
    </lineage>
</organism>
<feature type="region of interest" description="Disordered" evidence="1">
    <location>
        <begin position="264"/>
        <end position="287"/>
    </location>
</feature>
<evidence type="ECO:0000256" key="1">
    <source>
        <dbReference type="SAM" id="MobiDB-lite"/>
    </source>
</evidence>
<protein>
    <submittedName>
        <fullName evidence="2">Uncharacterized protein</fullName>
    </submittedName>
</protein>
<reference evidence="3" key="1">
    <citation type="journal article" date="2019" name="Int. J. Syst. Evol. Microbiol.">
        <title>The Global Catalogue of Microorganisms (GCM) 10K type strain sequencing project: providing services to taxonomists for standard genome sequencing and annotation.</title>
        <authorList>
            <consortium name="The Broad Institute Genomics Platform"/>
            <consortium name="The Broad Institute Genome Sequencing Center for Infectious Disease"/>
            <person name="Wu L."/>
            <person name="Ma J."/>
        </authorList>
    </citation>
    <scope>NUCLEOTIDE SEQUENCE [LARGE SCALE GENOMIC DNA]</scope>
    <source>
        <strain evidence="3">KCTC 42473</strain>
    </source>
</reference>
<dbReference type="Proteomes" id="UP001595539">
    <property type="component" value="Unassembled WGS sequence"/>
</dbReference>
<dbReference type="RefSeq" id="WP_377762561.1">
    <property type="nucleotide sequence ID" value="NZ_JBHRXY010000013.1"/>
</dbReference>
<accession>A0ABV7U6F0</accession>
<gene>
    <name evidence="2" type="ORF">ACFOM8_14565</name>
</gene>
<sequence length="316" mass="35055">MLPEGKLTLVGEQEAAMARVIPYIFRDEILANRFGWHVVSFDKEAKKPQIVRRARAFDGAFRSFQDANPAMAVPNALHAWTRTQLTPATKATGKGRSGPFPGSNFGTKAFPALWIRSPIKASGETNKVIGFPMLSSRYRGAYRKLGFQDPISDPDLLDAMTRCVINATFQPASTFMNSLRDRLAFAKRAGGRSSRSGGTYINGAAYNPRVLIALLTIFGIHCNFFEVRQYVSPINKHEETADAQDGVTSLAVPGFDQRIEVPKRRRQTPVKRSPAMRAGIHPVKPGDETPKLPTLAKVLYQPWLFHGTPLWGRFQG</sequence>
<evidence type="ECO:0000313" key="3">
    <source>
        <dbReference type="Proteomes" id="UP001595539"/>
    </source>
</evidence>